<name>A0ABU5ZMG7_9BACL</name>
<evidence type="ECO:0000313" key="1">
    <source>
        <dbReference type="EMBL" id="MEB3103067.1"/>
    </source>
</evidence>
<organism evidence="1 2">
    <name type="scientific">Ferviditalea candida</name>
    <dbReference type="NCBI Taxonomy" id="3108399"/>
    <lineage>
        <taxon>Bacteria</taxon>
        <taxon>Bacillati</taxon>
        <taxon>Bacillota</taxon>
        <taxon>Bacilli</taxon>
        <taxon>Bacillales</taxon>
        <taxon>Paenibacillaceae</taxon>
        <taxon>Ferviditalea</taxon>
    </lineage>
</organism>
<sequence length="63" mass="7137">MKSGYILKSPFDFDNAMFFGVPVIVLQNDRILDYGGPIERHTELSVTINGAKFLKAVCEFKVR</sequence>
<accession>A0ABU5ZMG7</accession>
<evidence type="ECO:0000313" key="2">
    <source>
        <dbReference type="Proteomes" id="UP001310386"/>
    </source>
</evidence>
<proteinExistence type="predicted"/>
<gene>
    <name evidence="1" type="ORF">VF724_15530</name>
</gene>
<dbReference type="EMBL" id="JAYJLD010000027">
    <property type="protein sequence ID" value="MEB3103067.1"/>
    <property type="molecule type" value="Genomic_DNA"/>
</dbReference>
<reference evidence="1" key="1">
    <citation type="submission" date="2023-12" db="EMBL/GenBank/DDBJ databases">
        <title>Fervidustalea candida gen. nov., sp. nov., a novel member of the family Paenibacillaceae isolated from a geothermal area.</title>
        <authorList>
            <person name="Li W.-J."/>
            <person name="Jiao J.-Y."/>
            <person name="Chen Y."/>
        </authorList>
    </citation>
    <scope>NUCLEOTIDE SEQUENCE</scope>
    <source>
        <strain evidence="1">SYSU GA230002</strain>
    </source>
</reference>
<protein>
    <submittedName>
        <fullName evidence="1">Uncharacterized protein</fullName>
    </submittedName>
</protein>
<comment type="caution">
    <text evidence="1">The sequence shown here is derived from an EMBL/GenBank/DDBJ whole genome shotgun (WGS) entry which is preliminary data.</text>
</comment>
<dbReference type="Proteomes" id="UP001310386">
    <property type="component" value="Unassembled WGS sequence"/>
</dbReference>
<dbReference type="RefSeq" id="WP_371755194.1">
    <property type="nucleotide sequence ID" value="NZ_JAYJLD010000027.1"/>
</dbReference>
<keyword evidence="2" id="KW-1185">Reference proteome</keyword>